<dbReference type="InterPro" id="IPR050833">
    <property type="entry name" value="Poly_Biosynth_Transport"/>
</dbReference>
<name>A0A227JK32_VIBPH</name>
<keyword evidence="3 6" id="KW-0812">Transmembrane</keyword>
<evidence type="ECO:0008006" key="9">
    <source>
        <dbReference type="Google" id="ProtNLM"/>
    </source>
</evidence>
<dbReference type="EMBL" id="NIXT01000005">
    <property type="protein sequence ID" value="OXE34824.1"/>
    <property type="molecule type" value="Genomic_DNA"/>
</dbReference>
<feature type="transmembrane region" description="Helical" evidence="6">
    <location>
        <begin position="70"/>
        <end position="90"/>
    </location>
</feature>
<dbReference type="PANTHER" id="PTHR30250">
    <property type="entry name" value="PST FAMILY PREDICTED COLANIC ACID TRANSPORTER"/>
    <property type="match status" value="1"/>
</dbReference>
<evidence type="ECO:0000256" key="4">
    <source>
        <dbReference type="ARBA" id="ARBA00022989"/>
    </source>
</evidence>
<dbReference type="Proteomes" id="UP000214596">
    <property type="component" value="Unassembled WGS sequence"/>
</dbReference>
<evidence type="ECO:0000313" key="7">
    <source>
        <dbReference type="EMBL" id="OXE34824.1"/>
    </source>
</evidence>
<accession>A0A227JK32</accession>
<evidence type="ECO:0000256" key="6">
    <source>
        <dbReference type="SAM" id="Phobius"/>
    </source>
</evidence>
<proteinExistence type="predicted"/>
<keyword evidence="5 6" id="KW-0472">Membrane</keyword>
<keyword evidence="4 6" id="KW-1133">Transmembrane helix</keyword>
<feature type="transmembrane region" description="Helical" evidence="6">
    <location>
        <begin position="197"/>
        <end position="216"/>
    </location>
</feature>
<feature type="transmembrane region" description="Helical" evidence="6">
    <location>
        <begin position="314"/>
        <end position="335"/>
    </location>
</feature>
<dbReference type="AlphaFoldDB" id="A0A227JK32"/>
<dbReference type="InterPro" id="IPR002797">
    <property type="entry name" value="Polysacc_synth"/>
</dbReference>
<dbReference type="GO" id="GO:0005886">
    <property type="term" value="C:plasma membrane"/>
    <property type="evidence" value="ECO:0007669"/>
    <property type="project" value="UniProtKB-SubCell"/>
</dbReference>
<comment type="caution">
    <text evidence="7">The sequence shown here is derived from an EMBL/GenBank/DDBJ whole genome shotgun (WGS) entry which is preliminary data.</text>
</comment>
<evidence type="ECO:0000256" key="2">
    <source>
        <dbReference type="ARBA" id="ARBA00022475"/>
    </source>
</evidence>
<evidence type="ECO:0000256" key="1">
    <source>
        <dbReference type="ARBA" id="ARBA00004651"/>
    </source>
</evidence>
<dbReference type="RefSeq" id="WP_025792533.1">
    <property type="nucleotide sequence ID" value="NZ_CANUIC010000002.1"/>
</dbReference>
<feature type="transmembrane region" description="Helical" evidence="6">
    <location>
        <begin position="159"/>
        <end position="177"/>
    </location>
</feature>
<evidence type="ECO:0000313" key="8">
    <source>
        <dbReference type="Proteomes" id="UP000214596"/>
    </source>
</evidence>
<comment type="subcellular location">
    <subcellularLocation>
        <location evidence="1">Cell membrane</location>
        <topology evidence="1">Multi-pass membrane protein</topology>
    </subcellularLocation>
</comment>
<reference evidence="7 8" key="1">
    <citation type="journal article" date="2017" name="Appl. Environ. Microbiol.">
        <title>Parallel evolution of two clades of a major Atlantic endemic Vibrio parahaemolyticus pathogen lineage by independent acquisition of related pathogenicity islands.</title>
        <authorList>
            <person name="Xu F."/>
            <person name="Gonzalez-Escalona N."/>
            <person name="Drees K.P."/>
            <person name="Sebra R.P."/>
            <person name="Cooper V.S."/>
            <person name="Jones S.H."/>
            <person name="Whistler C.A."/>
        </authorList>
    </citation>
    <scope>NUCLEOTIDE SEQUENCE [LARGE SCALE GENOMIC DNA]</scope>
    <source>
        <strain evidence="7 8">MAVP-3</strain>
    </source>
</reference>
<feature type="transmembrane region" description="Helical" evidence="6">
    <location>
        <begin position="283"/>
        <end position="302"/>
    </location>
</feature>
<evidence type="ECO:0000256" key="3">
    <source>
        <dbReference type="ARBA" id="ARBA00022692"/>
    </source>
</evidence>
<dbReference type="Pfam" id="PF01943">
    <property type="entry name" value="Polysacc_synt"/>
    <property type="match status" value="1"/>
</dbReference>
<gene>
    <name evidence="7" type="ORF">CA163_00365</name>
</gene>
<feature type="transmembrane region" description="Helical" evidence="6">
    <location>
        <begin position="342"/>
        <end position="365"/>
    </location>
</feature>
<feature type="transmembrane region" description="Helical" evidence="6">
    <location>
        <begin position="239"/>
        <end position="262"/>
    </location>
</feature>
<sequence length="408" mass="46174">MIETLMVAAVAKLLLFFIEVGPKIFMTNSEYGKYSYFLIQTALLSNVISYGGQNLIIKNIKSNDSEYKKAIFEVNLISLIFSLVIFALAYLLNIDMLVVMSSITIALLINTVTYYRGVGKTKFWYLFKDISKSVVFICAFFAILLTLGDVSAFSASVSYIIAGLVSLMFLSKILIYIDSESFKDFSKNIIKNTLERIKVATPIIFMGFTYMLLSRIDSFFVKDFLGFEALGDYTTVSRIMYQILFFQQVFIAAKLHVFSKLFKEHNYNKAINKAKTLTNKVSLVTLLTGIVVIYVINLNVILDVLKLKDIFELSIVFFVTHLIYTKLCLNGYFLFFSNKQYYGYLNSIIIMLTSVILNIKLIPILGLPGAAIATGGSILLGNVLEFIQFKFLVYPNLKSKNVKSYSCN</sequence>
<feature type="transmembrane region" description="Helical" evidence="6">
    <location>
        <begin position="134"/>
        <end position="153"/>
    </location>
</feature>
<dbReference type="PANTHER" id="PTHR30250:SF11">
    <property type="entry name" value="O-ANTIGEN TRANSPORTER-RELATED"/>
    <property type="match status" value="1"/>
</dbReference>
<feature type="transmembrane region" description="Helical" evidence="6">
    <location>
        <begin position="32"/>
        <end position="50"/>
    </location>
</feature>
<evidence type="ECO:0000256" key="5">
    <source>
        <dbReference type="ARBA" id="ARBA00023136"/>
    </source>
</evidence>
<feature type="transmembrane region" description="Helical" evidence="6">
    <location>
        <begin position="371"/>
        <end position="393"/>
    </location>
</feature>
<organism evidence="7 8">
    <name type="scientific">Vibrio parahaemolyticus</name>
    <dbReference type="NCBI Taxonomy" id="670"/>
    <lineage>
        <taxon>Bacteria</taxon>
        <taxon>Pseudomonadati</taxon>
        <taxon>Pseudomonadota</taxon>
        <taxon>Gammaproteobacteria</taxon>
        <taxon>Vibrionales</taxon>
        <taxon>Vibrionaceae</taxon>
        <taxon>Vibrio</taxon>
    </lineage>
</organism>
<protein>
    <recommendedName>
        <fullName evidence="9">Polysaccharide biosynthesis protein</fullName>
    </recommendedName>
</protein>
<keyword evidence="2" id="KW-1003">Cell membrane</keyword>
<feature type="transmembrane region" description="Helical" evidence="6">
    <location>
        <begin position="96"/>
        <end position="114"/>
    </location>
</feature>